<evidence type="ECO:0000313" key="2">
    <source>
        <dbReference type="EMBL" id="OLO44832.1"/>
    </source>
</evidence>
<evidence type="ECO:0000256" key="1">
    <source>
        <dbReference type="SAM" id="MobiDB-lite"/>
    </source>
</evidence>
<dbReference type="EMBL" id="MSKK01000043">
    <property type="protein sequence ID" value="OLO44832.1"/>
    <property type="molecule type" value="Genomic_DNA"/>
</dbReference>
<dbReference type="Proteomes" id="UP000186471">
    <property type="component" value="Unassembled WGS sequence"/>
</dbReference>
<dbReference type="OrthoDB" id="3435919at2"/>
<comment type="caution">
    <text evidence="2">The sequence shown here is derived from an EMBL/GenBank/DDBJ whole genome shotgun (WGS) entry which is preliminary data.</text>
</comment>
<feature type="region of interest" description="Disordered" evidence="1">
    <location>
        <begin position="13"/>
        <end position="37"/>
    </location>
</feature>
<evidence type="ECO:0008006" key="4">
    <source>
        <dbReference type="Google" id="ProtNLM"/>
    </source>
</evidence>
<dbReference type="AlphaFoldDB" id="A0A1Q8V9Q4"/>
<sequence>MRTDFETLRELIAGFSAGPGDRPAEPTSDGLAARRPRPPLDCQVPDALVPGPQAPYPYSLHETFERRSSSTTYGTEPLEAETLLGMVRDALADDARTWGADATACPLEPFVLLLRPRGAEPGIYRVRLDGVDLVRPLPQAEEIEGMTVQKEFARAGAIVSVAANLDEADAWGGAAGYRFTMSRSAALIYSLHLRAAARGLVGTVFAGFATSAVRHLLDSDGVSRHQMFAVTIASPLTEPPDEAAG</sequence>
<evidence type="ECO:0000313" key="3">
    <source>
        <dbReference type="Proteomes" id="UP000186471"/>
    </source>
</evidence>
<accession>A0A1Q8V9Q4</accession>
<protein>
    <recommendedName>
        <fullName evidence="4">Nitroreductase</fullName>
    </recommendedName>
</protein>
<proteinExistence type="predicted"/>
<dbReference type="InterPro" id="IPR000415">
    <property type="entry name" value="Nitroreductase-like"/>
</dbReference>
<dbReference type="GO" id="GO:0016491">
    <property type="term" value="F:oxidoreductase activity"/>
    <property type="evidence" value="ECO:0007669"/>
    <property type="project" value="InterPro"/>
</dbReference>
<reference evidence="2 3" key="1">
    <citation type="submission" date="2016-12" db="EMBL/GenBank/DDBJ databases">
        <title>Genomic comparison of strains in the 'Actinomyces naeslundii' group.</title>
        <authorList>
            <person name="Mughal S.R."/>
            <person name="Do T."/>
            <person name="Gilbert S.C."/>
            <person name="Witherden E.A."/>
            <person name="Didelot X."/>
            <person name="Beighton D."/>
        </authorList>
    </citation>
    <scope>NUCLEOTIDE SEQUENCE [LARGE SCALE GENOMIC DNA]</scope>
    <source>
        <strain evidence="2 3">R21091</strain>
    </source>
</reference>
<organism evidence="2 3">
    <name type="scientific">Actinomyces oris</name>
    <dbReference type="NCBI Taxonomy" id="544580"/>
    <lineage>
        <taxon>Bacteria</taxon>
        <taxon>Bacillati</taxon>
        <taxon>Actinomycetota</taxon>
        <taxon>Actinomycetes</taxon>
        <taxon>Actinomycetales</taxon>
        <taxon>Actinomycetaceae</taxon>
        <taxon>Actinomyces</taxon>
    </lineage>
</organism>
<dbReference type="Gene3D" id="3.40.109.10">
    <property type="entry name" value="NADH Oxidase"/>
    <property type="match status" value="1"/>
</dbReference>
<gene>
    <name evidence="2" type="ORF">BKH31_10400</name>
</gene>
<dbReference type="SUPFAM" id="SSF55469">
    <property type="entry name" value="FMN-dependent nitroreductase-like"/>
    <property type="match status" value="1"/>
</dbReference>
<name>A0A1Q8V9Q4_9ACTO</name>
<dbReference type="RefSeq" id="WP_075412231.1">
    <property type="nucleotide sequence ID" value="NZ_MSKK01000043.1"/>
</dbReference>